<evidence type="ECO:0000313" key="3">
    <source>
        <dbReference type="Proteomes" id="UP000054107"/>
    </source>
</evidence>
<name>A0A0B7MXH7_9FUNG</name>
<feature type="region of interest" description="Disordered" evidence="1">
    <location>
        <begin position="71"/>
        <end position="104"/>
    </location>
</feature>
<accession>A0A0B7MXH7</accession>
<gene>
    <name evidence="2" type="primary">PARPA_01137.1 scaffold 1359</name>
</gene>
<proteinExistence type="predicted"/>
<evidence type="ECO:0000313" key="2">
    <source>
        <dbReference type="EMBL" id="CEP07828.1"/>
    </source>
</evidence>
<evidence type="ECO:0000256" key="1">
    <source>
        <dbReference type="SAM" id="MobiDB-lite"/>
    </source>
</evidence>
<dbReference type="Proteomes" id="UP000054107">
    <property type="component" value="Unassembled WGS sequence"/>
</dbReference>
<sequence>MKAVYDRQIQRTIDFMRPPAKLAVARDFQAKGLISEAYLEDLINLQASTDPTAPKSSTTLFQAFRTVSSAEDIDMHDATEKPTSGSATLRHQDSSNDHQPPSLMDISAVATLTIAYTSSAGDDKPATSH</sequence>
<dbReference type="EMBL" id="LN719426">
    <property type="protein sequence ID" value="CEP07828.1"/>
    <property type="molecule type" value="Genomic_DNA"/>
</dbReference>
<keyword evidence="3" id="KW-1185">Reference proteome</keyword>
<organism evidence="2 3">
    <name type="scientific">Parasitella parasitica</name>
    <dbReference type="NCBI Taxonomy" id="35722"/>
    <lineage>
        <taxon>Eukaryota</taxon>
        <taxon>Fungi</taxon>
        <taxon>Fungi incertae sedis</taxon>
        <taxon>Mucoromycota</taxon>
        <taxon>Mucoromycotina</taxon>
        <taxon>Mucoromycetes</taxon>
        <taxon>Mucorales</taxon>
        <taxon>Mucorineae</taxon>
        <taxon>Mucoraceae</taxon>
        <taxon>Parasitella</taxon>
    </lineage>
</organism>
<protein>
    <submittedName>
        <fullName evidence="2">Uncharacterized protein</fullName>
    </submittedName>
</protein>
<dbReference type="AlphaFoldDB" id="A0A0B7MXH7"/>
<reference evidence="2 3" key="1">
    <citation type="submission" date="2014-09" db="EMBL/GenBank/DDBJ databases">
        <authorList>
            <person name="Ellenberger Sabrina"/>
        </authorList>
    </citation>
    <scope>NUCLEOTIDE SEQUENCE [LARGE SCALE GENOMIC DNA]</scope>
    <source>
        <strain evidence="2 3">CBS 412.66</strain>
    </source>
</reference>